<proteinExistence type="predicted"/>
<gene>
    <name evidence="3" type="ORF">BTE48_03475</name>
</gene>
<keyword evidence="2" id="KW-0812">Transmembrane</keyword>
<comment type="caution">
    <text evidence="3">The sequence shown here is derived from an EMBL/GenBank/DDBJ whole genome shotgun (WGS) entry which is preliminary data.</text>
</comment>
<dbReference type="AlphaFoldDB" id="A0A1T4QDP0"/>
<feature type="transmembrane region" description="Helical" evidence="2">
    <location>
        <begin position="12"/>
        <end position="32"/>
    </location>
</feature>
<organism evidence="3 4">
    <name type="scientific">Oceanospirillum multiglobuliferum</name>
    <dbReference type="NCBI Taxonomy" id="64969"/>
    <lineage>
        <taxon>Bacteria</taxon>
        <taxon>Pseudomonadati</taxon>
        <taxon>Pseudomonadota</taxon>
        <taxon>Gammaproteobacteria</taxon>
        <taxon>Oceanospirillales</taxon>
        <taxon>Oceanospirillaceae</taxon>
        <taxon>Oceanospirillum</taxon>
    </lineage>
</organism>
<dbReference type="OrthoDB" id="7597043at2"/>
<sequence>MQVYRVYQHPVQGYAALVSGFNWSAAIFSMLWTMANNLWGPSFILLLGYGFCLTGVIVGMQMNLTLLALTFLAIAVFLPIWSGMSAMTWQEQKLAKQGYRLVHKVRAQSAQGAIQTTQRKASPKHASTKTGRTTAR</sequence>
<feature type="compositionally biased region" description="Polar residues" evidence="1">
    <location>
        <begin position="111"/>
        <end position="120"/>
    </location>
</feature>
<feature type="transmembrane region" description="Helical" evidence="2">
    <location>
        <begin position="66"/>
        <end position="84"/>
    </location>
</feature>
<evidence type="ECO:0000313" key="4">
    <source>
        <dbReference type="Proteomes" id="UP000191418"/>
    </source>
</evidence>
<name>A0A1T4QDP0_9GAMM</name>
<dbReference type="Proteomes" id="UP000191418">
    <property type="component" value="Unassembled WGS sequence"/>
</dbReference>
<dbReference type="STRING" id="64969.SAMN02745127_01866"/>
<feature type="transmembrane region" description="Helical" evidence="2">
    <location>
        <begin position="38"/>
        <end position="59"/>
    </location>
</feature>
<feature type="region of interest" description="Disordered" evidence="1">
    <location>
        <begin position="111"/>
        <end position="136"/>
    </location>
</feature>
<evidence type="ECO:0000256" key="1">
    <source>
        <dbReference type="SAM" id="MobiDB-lite"/>
    </source>
</evidence>
<protein>
    <submittedName>
        <fullName evidence="3">Uncharacterized protein</fullName>
    </submittedName>
</protein>
<keyword evidence="2" id="KW-1133">Transmembrane helix</keyword>
<dbReference type="EMBL" id="MTSM01000003">
    <property type="protein sequence ID" value="OPX56499.1"/>
    <property type="molecule type" value="Genomic_DNA"/>
</dbReference>
<accession>A0A1T4QDP0</accession>
<keyword evidence="2" id="KW-0472">Membrane</keyword>
<reference evidence="3 4" key="1">
    <citation type="submission" date="2017-01" db="EMBL/GenBank/DDBJ databases">
        <title>Genome Sequencing of a Marine Spirillum, Oceanospirillum multiglobuliferum ATCC 33336, from Japan.</title>
        <authorList>
            <person name="Carney J.G."/>
            <person name="Trachtenberg A.M."/>
            <person name="Rheaume B.A."/>
            <person name="Linnane J.D."/>
            <person name="Pitts N.L."/>
            <person name="Mykles D.L."/>
            <person name="Maclea K.S."/>
        </authorList>
    </citation>
    <scope>NUCLEOTIDE SEQUENCE [LARGE SCALE GENOMIC DNA]</scope>
    <source>
        <strain evidence="3 4">ATCC 33336</strain>
    </source>
</reference>
<keyword evidence="4" id="KW-1185">Reference proteome</keyword>
<dbReference type="RefSeq" id="WP_078745464.1">
    <property type="nucleotide sequence ID" value="NZ_FUXG01000011.1"/>
</dbReference>
<evidence type="ECO:0000256" key="2">
    <source>
        <dbReference type="SAM" id="Phobius"/>
    </source>
</evidence>
<evidence type="ECO:0000313" key="3">
    <source>
        <dbReference type="EMBL" id="OPX56499.1"/>
    </source>
</evidence>